<keyword evidence="8 14" id="KW-0520">NAD</keyword>
<dbReference type="Proteomes" id="UP001621714">
    <property type="component" value="Unassembled WGS sequence"/>
</dbReference>
<proteinExistence type="inferred from homology"/>
<evidence type="ECO:0000256" key="12">
    <source>
        <dbReference type="ARBA" id="ARBA00023136"/>
    </source>
</evidence>
<gene>
    <name evidence="14 15" type="primary">nqrE</name>
    <name evidence="15" type="ORF">V6U78_02635</name>
</gene>
<comment type="caution">
    <text evidence="15">The sequence shown here is derived from an EMBL/GenBank/DDBJ whole genome shotgun (WGS) entry which is preliminary data.</text>
</comment>
<keyword evidence="16" id="KW-1185">Reference proteome</keyword>
<dbReference type="InterPro" id="IPR003667">
    <property type="entry name" value="NqrDE/RnfAE"/>
</dbReference>
<feature type="transmembrane region" description="Helical" evidence="14">
    <location>
        <begin position="148"/>
        <end position="168"/>
    </location>
</feature>
<dbReference type="HAMAP" id="MF_00429">
    <property type="entry name" value="NqrE"/>
    <property type="match status" value="1"/>
</dbReference>
<evidence type="ECO:0000256" key="8">
    <source>
        <dbReference type="ARBA" id="ARBA00023027"/>
    </source>
</evidence>
<comment type="subcellular location">
    <subcellularLocation>
        <location evidence="14">Cell membrane</location>
        <topology evidence="14">Multi-pass membrane protein</topology>
    </subcellularLocation>
    <subcellularLocation>
        <location evidence="1">Endomembrane system</location>
        <topology evidence="1">Multi-pass membrane protein</topology>
    </subcellularLocation>
</comment>
<evidence type="ECO:0000256" key="6">
    <source>
        <dbReference type="ARBA" id="ARBA00022967"/>
    </source>
</evidence>
<dbReference type="PANTHER" id="PTHR30335">
    <property type="entry name" value="INTEGRAL MEMBRANE PROTEIN OF SOXR-REDUCING COMPLEX"/>
    <property type="match status" value="1"/>
</dbReference>
<evidence type="ECO:0000256" key="7">
    <source>
        <dbReference type="ARBA" id="ARBA00022989"/>
    </source>
</evidence>
<keyword evidence="5 14" id="KW-0812">Transmembrane</keyword>
<dbReference type="InterPro" id="IPR050133">
    <property type="entry name" value="NqrDE/RnfAE_oxidrdctase"/>
</dbReference>
<dbReference type="PANTHER" id="PTHR30335:SF1">
    <property type="entry name" value="NA(+)-TRANSLOCATING NADH-QUINONE REDUCTASE SUBUNIT E"/>
    <property type="match status" value="1"/>
</dbReference>
<dbReference type="RefSeq" id="WP_405336902.1">
    <property type="nucleotide sequence ID" value="NZ_JBANFI010000001.1"/>
</dbReference>
<keyword evidence="6 14" id="KW-1278">Translocase</keyword>
<accession>A0ABW8PWA5</accession>
<dbReference type="InterPro" id="IPR010967">
    <property type="entry name" value="NqrE"/>
</dbReference>
<dbReference type="EMBL" id="JBANFI010000001">
    <property type="protein sequence ID" value="MFK7159933.1"/>
    <property type="molecule type" value="Genomic_DNA"/>
</dbReference>
<comment type="function">
    <text evidence="14">NQR complex catalyzes the reduction of ubiquinone-1 to ubiquinol by two successive reactions, coupled with the transport of Na(+) ions from the cytoplasm to the periplasm. NqrA to NqrE are probably involved in the second step, the conversion of ubisemiquinone to ubiquinol.</text>
</comment>
<keyword evidence="7 14" id="KW-1133">Transmembrane helix</keyword>
<comment type="similarity">
    <text evidence="14">Belongs to the NqrDE/RnfAE family.</text>
</comment>
<comment type="catalytic activity">
    <reaction evidence="14">
        <text>a ubiquinone + n Na(+)(in) + NADH + H(+) = a ubiquinol + n Na(+)(out) + NAD(+)</text>
        <dbReference type="Rhea" id="RHEA:47748"/>
        <dbReference type="Rhea" id="RHEA-COMP:9565"/>
        <dbReference type="Rhea" id="RHEA-COMP:9566"/>
        <dbReference type="ChEBI" id="CHEBI:15378"/>
        <dbReference type="ChEBI" id="CHEBI:16389"/>
        <dbReference type="ChEBI" id="CHEBI:17976"/>
        <dbReference type="ChEBI" id="CHEBI:29101"/>
        <dbReference type="ChEBI" id="CHEBI:57540"/>
        <dbReference type="ChEBI" id="CHEBI:57945"/>
        <dbReference type="EC" id="7.2.1.1"/>
    </reaction>
</comment>
<feature type="transmembrane region" description="Helical" evidence="14">
    <location>
        <begin position="39"/>
        <end position="61"/>
    </location>
</feature>
<evidence type="ECO:0000256" key="14">
    <source>
        <dbReference type="HAMAP-Rule" id="MF_00429"/>
    </source>
</evidence>
<sequence length="206" mass="21819">MFEHYLSLFISAVFVENMALAFFLGMCTFLAVSKKVDAAFGLGIAVVVVLSITVPVNNLIYNGLLREGALAWTGIAGAENIDLSFLGLLSYIGVIAAMVQILEMFLDKYVPALYNALGVFLPLITVNCAILGASLFMVERDYNLGESVVYGAGAGVGWALAIVALAGIREKLKYSDVPAGLQGLGITFIVVGLMSLGFMSFSGVQL</sequence>
<dbReference type="Pfam" id="PF02508">
    <property type="entry name" value="Rnf-Nqr"/>
    <property type="match status" value="1"/>
</dbReference>
<feature type="transmembrane region" description="Helical" evidence="14">
    <location>
        <begin position="81"/>
        <end position="102"/>
    </location>
</feature>
<dbReference type="NCBIfam" id="TIGR01940">
    <property type="entry name" value="nqrE"/>
    <property type="match status" value="1"/>
</dbReference>
<evidence type="ECO:0000256" key="1">
    <source>
        <dbReference type="ARBA" id="ARBA00004127"/>
    </source>
</evidence>
<reference evidence="15 16" key="1">
    <citation type="submission" date="2024-02" db="EMBL/GenBank/DDBJ databases">
        <title>Marinospirillum sp. MEB 164 isolated from Lonar lake sediment.</title>
        <authorList>
            <person name="Joshi A."/>
            <person name="Thite S."/>
        </authorList>
    </citation>
    <scope>NUCLEOTIDE SEQUENCE [LARGE SCALE GENOMIC DNA]</scope>
    <source>
        <strain evidence="15 16">MEB164</strain>
    </source>
</reference>
<evidence type="ECO:0000256" key="5">
    <source>
        <dbReference type="ARBA" id="ARBA00022692"/>
    </source>
</evidence>
<evidence type="ECO:0000313" key="16">
    <source>
        <dbReference type="Proteomes" id="UP001621714"/>
    </source>
</evidence>
<organism evidence="15 16">
    <name type="scientific">Marinospirillum alkalitolerans</name>
    <dbReference type="NCBI Taxonomy" id="3123374"/>
    <lineage>
        <taxon>Bacteria</taxon>
        <taxon>Pseudomonadati</taxon>
        <taxon>Pseudomonadota</taxon>
        <taxon>Gammaproteobacteria</taxon>
        <taxon>Oceanospirillales</taxon>
        <taxon>Oceanospirillaceae</taxon>
        <taxon>Marinospirillum</taxon>
    </lineage>
</organism>
<feature type="transmembrane region" description="Helical" evidence="14">
    <location>
        <begin position="6"/>
        <end position="32"/>
    </location>
</feature>
<dbReference type="EC" id="7.2.1.1" evidence="14"/>
<keyword evidence="10 14" id="KW-0406">Ion transport</keyword>
<comment type="subunit">
    <text evidence="14">Composed of six subunits; NqrA, NqrB, NqrC, NqrD, NqrE and NqrF.</text>
</comment>
<evidence type="ECO:0000256" key="13">
    <source>
        <dbReference type="ARBA" id="ARBA00023201"/>
    </source>
</evidence>
<evidence type="ECO:0000256" key="4">
    <source>
        <dbReference type="ARBA" id="ARBA00022519"/>
    </source>
</evidence>
<evidence type="ECO:0000256" key="9">
    <source>
        <dbReference type="ARBA" id="ARBA00023053"/>
    </source>
</evidence>
<evidence type="ECO:0000256" key="2">
    <source>
        <dbReference type="ARBA" id="ARBA00022448"/>
    </source>
</evidence>
<evidence type="ECO:0000256" key="10">
    <source>
        <dbReference type="ARBA" id="ARBA00023065"/>
    </source>
</evidence>
<keyword evidence="2 14" id="KW-0813">Transport</keyword>
<evidence type="ECO:0000256" key="3">
    <source>
        <dbReference type="ARBA" id="ARBA00022475"/>
    </source>
</evidence>
<name>A0ABW8PWA5_9GAMM</name>
<feature type="transmembrane region" description="Helical" evidence="14">
    <location>
        <begin position="180"/>
        <end position="201"/>
    </location>
</feature>
<feature type="transmembrane region" description="Helical" evidence="14">
    <location>
        <begin position="114"/>
        <end position="136"/>
    </location>
</feature>
<keyword evidence="13 14" id="KW-0739">Sodium transport</keyword>
<keyword evidence="12 14" id="KW-0472">Membrane</keyword>
<keyword evidence="4" id="KW-0997">Cell inner membrane</keyword>
<evidence type="ECO:0000256" key="11">
    <source>
        <dbReference type="ARBA" id="ARBA00023075"/>
    </source>
</evidence>
<dbReference type="PIRSF" id="PIRSF006102">
    <property type="entry name" value="NQR_DE"/>
    <property type="match status" value="1"/>
</dbReference>
<keyword evidence="9 14" id="KW-0915">Sodium</keyword>
<keyword evidence="3 14" id="KW-1003">Cell membrane</keyword>
<evidence type="ECO:0000313" key="15">
    <source>
        <dbReference type="EMBL" id="MFK7159933.1"/>
    </source>
</evidence>
<keyword evidence="11 14" id="KW-0830">Ubiquinone</keyword>
<protein>
    <recommendedName>
        <fullName evidence="14">Na(+)-translocating NADH-quinone reductase subunit E</fullName>
        <shortName evidence="14">Na(+)-NQR subunit E</shortName>
        <shortName evidence="14">Na(+)-translocating NQR subunit E</shortName>
        <ecNumber evidence="14">7.2.1.1</ecNumber>
    </recommendedName>
    <alternativeName>
        <fullName evidence="14">NQR complex subunit E</fullName>
    </alternativeName>
    <alternativeName>
        <fullName evidence="14">NQR-1 subunit E</fullName>
    </alternativeName>
</protein>